<keyword evidence="2" id="KW-1185">Reference proteome</keyword>
<organism evidence="1 2">
    <name type="scientific">Gigaspora rosea</name>
    <dbReference type="NCBI Taxonomy" id="44941"/>
    <lineage>
        <taxon>Eukaryota</taxon>
        <taxon>Fungi</taxon>
        <taxon>Fungi incertae sedis</taxon>
        <taxon>Mucoromycota</taxon>
        <taxon>Glomeromycotina</taxon>
        <taxon>Glomeromycetes</taxon>
        <taxon>Diversisporales</taxon>
        <taxon>Gigasporaceae</taxon>
        <taxon>Gigaspora</taxon>
    </lineage>
</organism>
<comment type="caution">
    <text evidence="1">The sequence shown here is derived from an EMBL/GenBank/DDBJ whole genome shotgun (WGS) entry which is preliminary data.</text>
</comment>
<proteinExistence type="predicted"/>
<evidence type="ECO:0000313" key="1">
    <source>
        <dbReference type="EMBL" id="RIB26671.1"/>
    </source>
</evidence>
<protein>
    <submittedName>
        <fullName evidence="1">Uncharacterized protein</fullName>
    </submittedName>
</protein>
<reference evidence="1 2" key="1">
    <citation type="submission" date="2018-06" db="EMBL/GenBank/DDBJ databases">
        <title>Comparative genomics reveals the genomic features of Rhizophagus irregularis, R. cerebriforme, R. diaphanum and Gigaspora rosea, and their symbiotic lifestyle signature.</title>
        <authorList>
            <person name="Morin E."/>
            <person name="San Clemente H."/>
            <person name="Chen E.C.H."/>
            <person name="De La Providencia I."/>
            <person name="Hainaut M."/>
            <person name="Kuo A."/>
            <person name="Kohler A."/>
            <person name="Murat C."/>
            <person name="Tang N."/>
            <person name="Roy S."/>
            <person name="Loubradou J."/>
            <person name="Henrissat B."/>
            <person name="Grigoriev I.V."/>
            <person name="Corradi N."/>
            <person name="Roux C."/>
            <person name="Martin F.M."/>
        </authorList>
    </citation>
    <scope>NUCLEOTIDE SEQUENCE [LARGE SCALE GENOMIC DNA]</scope>
    <source>
        <strain evidence="1 2">DAOM 194757</strain>
    </source>
</reference>
<dbReference type="AlphaFoldDB" id="A0A397VXX1"/>
<gene>
    <name evidence="1" type="ORF">C2G38_2162811</name>
</gene>
<name>A0A397VXX1_9GLOM</name>
<sequence>MHSEGNTRSMDINQVFFLMNFSLADFFQKESAFCSDSYCSEELLYVDGYSCGAEEAFVCGSSCGARKFSARSNFHSTEKSFACGLFVHNLDQSVVYTEYETKTEAKNGPLHPVEVRIVFKS</sequence>
<evidence type="ECO:0000313" key="2">
    <source>
        <dbReference type="Proteomes" id="UP000266673"/>
    </source>
</evidence>
<accession>A0A397VXX1</accession>
<dbReference type="EMBL" id="QKWP01000128">
    <property type="protein sequence ID" value="RIB26671.1"/>
    <property type="molecule type" value="Genomic_DNA"/>
</dbReference>
<dbReference type="Proteomes" id="UP000266673">
    <property type="component" value="Unassembled WGS sequence"/>
</dbReference>